<dbReference type="AlphaFoldDB" id="A0A921AXY9"/>
<evidence type="ECO:0008006" key="3">
    <source>
        <dbReference type="Google" id="ProtNLM"/>
    </source>
</evidence>
<evidence type="ECO:0000313" key="2">
    <source>
        <dbReference type="Proteomes" id="UP000698963"/>
    </source>
</evidence>
<name>A0A921AXY9_9BACT</name>
<dbReference type="RefSeq" id="WP_304123566.1">
    <property type="nucleotide sequence ID" value="NZ_DYZA01000221.1"/>
</dbReference>
<dbReference type="Proteomes" id="UP000698963">
    <property type="component" value="Unassembled WGS sequence"/>
</dbReference>
<sequence>MMTFTIRLRAEEPLVITSGSAESMAHEMLGYIPGNMLLGAFAESWKRVHHGVEPDASPVFQRLFLDGGVSWGMAFPLCGEESGVPVPRSYMRVKNHKGLPGVGEDADGHVVVNLLRVSDDDNLTAVLRERGVLAQDEAAKLKKFGSHFMGRKSLRIAEEKREWNIHVALGTQRSALEGQLFGYSSMAAGTEFACTVTCCDEETGRHLRNLLSLTKSFRVGRSRSAGYGRVSVLEVTEEVQNNEAVSIAAGQEFAIFCLSHYMSSVSWLSPVESLCEELERLCGEPPVLTRKFCTYVEIQGYNAMWKKPRASRTAMEQGSVFLCSFKKAVRLPGKLMLGGSRIEGYGRMEVDPEFLDKSFPDIPTTDFNVPEKKGLRPQSSPLWRIMRRRALDRRCEERTYAMLLEECWQQFLSTAARNAHPSASQRGNIRRIVTELPHDCWESAFGSMLENSRSAGEQWRESVAFSPFSRGNDYMDVIMKELLSMKRGEEFLPEGQEEGVERYAAREKAHRLFLLRLLSVWNRKSLAGTDGRN</sequence>
<organism evidence="1 2">
    <name type="scientific">Mailhella massiliensis</name>
    <dbReference type="NCBI Taxonomy" id="1903261"/>
    <lineage>
        <taxon>Bacteria</taxon>
        <taxon>Pseudomonadati</taxon>
        <taxon>Thermodesulfobacteriota</taxon>
        <taxon>Desulfovibrionia</taxon>
        <taxon>Desulfovibrionales</taxon>
        <taxon>Desulfovibrionaceae</taxon>
        <taxon>Mailhella</taxon>
    </lineage>
</organism>
<reference evidence="1" key="1">
    <citation type="journal article" date="2021" name="PeerJ">
        <title>Extensive microbial diversity within the chicken gut microbiome revealed by metagenomics and culture.</title>
        <authorList>
            <person name="Gilroy R."/>
            <person name="Ravi A."/>
            <person name="Getino M."/>
            <person name="Pursley I."/>
            <person name="Horton D.L."/>
            <person name="Alikhan N.F."/>
            <person name="Baker D."/>
            <person name="Gharbi K."/>
            <person name="Hall N."/>
            <person name="Watson M."/>
            <person name="Adriaenssens E.M."/>
            <person name="Foster-Nyarko E."/>
            <person name="Jarju S."/>
            <person name="Secka A."/>
            <person name="Antonio M."/>
            <person name="Oren A."/>
            <person name="Chaudhuri R.R."/>
            <person name="La Ragione R."/>
            <person name="Hildebrand F."/>
            <person name="Pallen M.J."/>
        </authorList>
    </citation>
    <scope>NUCLEOTIDE SEQUENCE</scope>
    <source>
        <strain evidence="1">ChiGjej2B2-19336</strain>
    </source>
</reference>
<dbReference type="EMBL" id="DYZA01000221">
    <property type="protein sequence ID" value="HJD98111.1"/>
    <property type="molecule type" value="Genomic_DNA"/>
</dbReference>
<evidence type="ECO:0000313" key="1">
    <source>
        <dbReference type="EMBL" id="HJD98111.1"/>
    </source>
</evidence>
<comment type="caution">
    <text evidence="1">The sequence shown here is derived from an EMBL/GenBank/DDBJ whole genome shotgun (WGS) entry which is preliminary data.</text>
</comment>
<gene>
    <name evidence="1" type="ORF">K8W16_10765</name>
</gene>
<protein>
    <recommendedName>
        <fullName evidence="3">CRISPR-associated RAMP protein Csx10</fullName>
    </recommendedName>
</protein>
<reference evidence="1" key="2">
    <citation type="submission" date="2021-09" db="EMBL/GenBank/DDBJ databases">
        <authorList>
            <person name="Gilroy R."/>
        </authorList>
    </citation>
    <scope>NUCLEOTIDE SEQUENCE</scope>
    <source>
        <strain evidence="1">ChiGjej2B2-19336</strain>
    </source>
</reference>
<accession>A0A921AXY9</accession>
<proteinExistence type="predicted"/>